<dbReference type="RefSeq" id="WP_349218052.1">
    <property type="nucleotide sequence ID" value="NZ_JBBMFD010000003.1"/>
</dbReference>
<keyword evidence="1" id="KW-0732">Signal</keyword>
<evidence type="ECO:0000256" key="1">
    <source>
        <dbReference type="SAM" id="SignalP"/>
    </source>
</evidence>
<dbReference type="Proteomes" id="UP001489509">
    <property type="component" value="Unassembled WGS sequence"/>
</dbReference>
<evidence type="ECO:0008006" key="4">
    <source>
        <dbReference type="Google" id="ProtNLM"/>
    </source>
</evidence>
<proteinExistence type="predicted"/>
<evidence type="ECO:0000313" key="2">
    <source>
        <dbReference type="EMBL" id="MEQ2439786.1"/>
    </source>
</evidence>
<name>A0ABV1DXM0_9FIRM</name>
<feature type="chain" id="PRO_5045570780" description="Outer membrane lipoprotein-sorting protein" evidence="1">
    <location>
        <begin position="25"/>
        <end position="243"/>
    </location>
</feature>
<evidence type="ECO:0000313" key="3">
    <source>
        <dbReference type="Proteomes" id="UP001489509"/>
    </source>
</evidence>
<keyword evidence="3" id="KW-1185">Reference proteome</keyword>
<protein>
    <recommendedName>
        <fullName evidence="4">Outer membrane lipoprotein-sorting protein</fullName>
    </recommendedName>
</protein>
<feature type="signal peptide" evidence="1">
    <location>
        <begin position="1"/>
        <end position="24"/>
    </location>
</feature>
<dbReference type="EMBL" id="JBBMFD010000003">
    <property type="protein sequence ID" value="MEQ2439786.1"/>
    <property type="molecule type" value="Genomic_DNA"/>
</dbReference>
<organism evidence="2 3">
    <name type="scientific">Solibaculum intestinale</name>
    <dbReference type="NCBI Taxonomy" id="3133165"/>
    <lineage>
        <taxon>Bacteria</taxon>
        <taxon>Bacillati</taxon>
        <taxon>Bacillota</taxon>
        <taxon>Clostridia</taxon>
        <taxon>Eubacteriales</taxon>
        <taxon>Oscillospiraceae</taxon>
        <taxon>Solibaculum</taxon>
    </lineage>
</organism>
<dbReference type="PROSITE" id="PS51257">
    <property type="entry name" value="PROKAR_LIPOPROTEIN"/>
    <property type="match status" value="1"/>
</dbReference>
<gene>
    <name evidence="2" type="ORF">WMO26_02980</name>
</gene>
<reference evidence="2 3" key="1">
    <citation type="submission" date="2024-03" db="EMBL/GenBank/DDBJ databases">
        <title>Human intestinal bacterial collection.</title>
        <authorList>
            <person name="Pauvert C."/>
            <person name="Hitch T.C.A."/>
            <person name="Clavel T."/>
        </authorList>
    </citation>
    <scope>NUCLEOTIDE SEQUENCE [LARGE SCALE GENOMIC DNA]</scope>
    <source>
        <strain evidence="2 3">CLA-JM-H44</strain>
    </source>
</reference>
<accession>A0ABV1DXM0</accession>
<comment type="caution">
    <text evidence="2">The sequence shown here is derived from an EMBL/GenBank/DDBJ whole genome shotgun (WGS) entry which is preliminary data.</text>
</comment>
<sequence>MKWLKSVSLWVAGIVLAVSLSACAAGLPADPLDRTELAIQNQQALDAYAFAGNLSVHPYKEDGQEGKSDSVHIKGKCKREEGGEVQLLDVSRYDMDTGRTLHTIMRRQVPEESFPKEVDVLGWLPNFSIRDDPLDSQFHDGLGGSSYDMTVKGDRIKNALVEELCEEEDLVLDEAKVTYGMIDDRLSSQLVQYFFYAKSPATGQYDLLAKKIAVTVEYDRSPYGSSSSSKIEIPDLTSDVTYE</sequence>